<proteinExistence type="predicted"/>
<protein>
    <submittedName>
        <fullName evidence="2">6-bladed beta-propeller protein</fullName>
    </submittedName>
</protein>
<feature type="chain" id="PRO_5022217408" evidence="1">
    <location>
        <begin position="19"/>
        <end position="412"/>
    </location>
</feature>
<comment type="caution">
    <text evidence="2">The sequence shown here is derived from an EMBL/GenBank/DDBJ whole genome shotgun (WGS) entry which is preliminary data.</text>
</comment>
<organism evidence="2 3">
    <name type="scientific">Lacibacter cauensis</name>
    <dbReference type="NCBI Taxonomy" id="510947"/>
    <lineage>
        <taxon>Bacteria</taxon>
        <taxon>Pseudomonadati</taxon>
        <taxon>Bacteroidota</taxon>
        <taxon>Chitinophagia</taxon>
        <taxon>Chitinophagales</taxon>
        <taxon>Chitinophagaceae</taxon>
        <taxon>Lacibacter</taxon>
    </lineage>
</organism>
<keyword evidence="3" id="KW-1185">Reference proteome</keyword>
<dbReference type="OrthoDB" id="828283at2"/>
<keyword evidence="1" id="KW-0732">Signal</keyword>
<sequence>MRNVFAALFFFVAQLSIAQPAQTLYFDPASAIGAPVSRLFESVTYIPLETTRQSLFGQISHLVVTAQYFIVFDYDTQALYFFDKNGKFVKKYKDDKYTIAALYWMQKENALYILQAKSYRLTDQERDELLHTPFTKSTSKYGRAVLYNLNNIEKEQISEMPDFGIFMANPTLLAPGQWAYSSVISYSDAKDTVDFELKISNGQKITKAYFPYTKRRSTFLSDPANIEFFAASQSNTLLFTRPYYNSVYQLTPDSVTVLYNFVLPFENTVPKTFFTKEFSSRNELRDYKQNNPAYAWRINGLIPFHNLLFFSLDYQKRDRRFIFDKSTNRFYNVNKISADSTNAYLPVMGWGIQYYDTTALYSSISSDAMFRSRDAEKHRNPVYSELLTNYFDKSKSTSNPVIIILKPVIKNK</sequence>
<reference evidence="2 3" key="1">
    <citation type="journal article" date="2015" name="Stand. Genomic Sci.">
        <title>Genomic Encyclopedia of Bacterial and Archaeal Type Strains, Phase III: the genomes of soil and plant-associated and newly described type strains.</title>
        <authorList>
            <person name="Whitman W.B."/>
            <person name="Woyke T."/>
            <person name="Klenk H.P."/>
            <person name="Zhou Y."/>
            <person name="Lilburn T.G."/>
            <person name="Beck B.J."/>
            <person name="De Vos P."/>
            <person name="Vandamme P."/>
            <person name="Eisen J.A."/>
            <person name="Garrity G."/>
            <person name="Hugenholtz P."/>
            <person name="Kyrpides N.C."/>
        </authorList>
    </citation>
    <scope>NUCLEOTIDE SEQUENCE [LARGE SCALE GENOMIC DNA]</scope>
    <source>
        <strain evidence="2 3">CGMCC 1.7271</strain>
    </source>
</reference>
<gene>
    <name evidence="2" type="ORF">IQ13_2210</name>
</gene>
<evidence type="ECO:0000313" key="2">
    <source>
        <dbReference type="EMBL" id="TWI81194.1"/>
    </source>
</evidence>
<evidence type="ECO:0000256" key="1">
    <source>
        <dbReference type="SAM" id="SignalP"/>
    </source>
</evidence>
<dbReference type="EMBL" id="VLLE01000004">
    <property type="protein sequence ID" value="TWI81194.1"/>
    <property type="molecule type" value="Genomic_DNA"/>
</dbReference>
<feature type="signal peptide" evidence="1">
    <location>
        <begin position="1"/>
        <end position="18"/>
    </location>
</feature>
<dbReference type="Pfam" id="PF17170">
    <property type="entry name" value="DUF5128"/>
    <property type="match status" value="2"/>
</dbReference>
<name>A0A562SJM9_9BACT</name>
<accession>A0A562SJM9</accession>
<dbReference type="AlphaFoldDB" id="A0A562SJM9"/>
<dbReference type="RefSeq" id="WP_158637372.1">
    <property type="nucleotide sequence ID" value="NZ_VLLE01000004.1"/>
</dbReference>
<dbReference type="Proteomes" id="UP000316167">
    <property type="component" value="Unassembled WGS sequence"/>
</dbReference>
<evidence type="ECO:0000313" key="3">
    <source>
        <dbReference type="Proteomes" id="UP000316167"/>
    </source>
</evidence>